<protein>
    <recommendedName>
        <fullName evidence="2">Tryptophan synthase beta chain-like PALP domain-containing protein</fullName>
    </recommendedName>
</protein>
<dbReference type="PANTHER" id="PTHR10314">
    <property type="entry name" value="CYSTATHIONINE BETA-SYNTHASE"/>
    <property type="match status" value="1"/>
</dbReference>
<dbReference type="SUPFAM" id="SSF53686">
    <property type="entry name" value="Tryptophan synthase beta subunit-like PLP-dependent enzymes"/>
    <property type="match status" value="1"/>
</dbReference>
<dbReference type="Pfam" id="PF00291">
    <property type="entry name" value="PALP"/>
    <property type="match status" value="1"/>
</dbReference>
<dbReference type="Proteomes" id="UP000070263">
    <property type="component" value="Unassembled WGS sequence"/>
</dbReference>
<accession>A0A133VKP2</accession>
<feature type="compositionally biased region" description="Basic and acidic residues" evidence="1">
    <location>
        <begin position="344"/>
        <end position="361"/>
    </location>
</feature>
<dbReference type="InterPro" id="IPR050214">
    <property type="entry name" value="Cys_Synth/Cystath_Beta-Synth"/>
</dbReference>
<dbReference type="EMBL" id="LHYE01000020">
    <property type="protein sequence ID" value="KXB07012.1"/>
    <property type="molecule type" value="Genomic_DNA"/>
</dbReference>
<dbReference type="InterPro" id="IPR036052">
    <property type="entry name" value="TrpB-like_PALP_sf"/>
</dbReference>
<dbReference type="AlphaFoldDB" id="A0A133VKP2"/>
<evidence type="ECO:0000313" key="3">
    <source>
        <dbReference type="EMBL" id="KXB07012.1"/>
    </source>
</evidence>
<evidence type="ECO:0000313" key="4">
    <source>
        <dbReference type="Proteomes" id="UP000070263"/>
    </source>
</evidence>
<keyword evidence="4" id="KW-1185">Reference proteome</keyword>
<name>A0A133VKP2_9EURY</name>
<sequence length="361" mass="40904">MDVFALRKKLEKLDERIDKDKYKNHFSSLGVGSTQLISLSSDRRIYGKLEYQNNTESVKGRTFASIDYLKRGMNELEKEKVITASSGNFAKSASYLLEDSDLEVCMSEKTVQENQRQIEKIKEGQAKLSQFPGGYCPSIREGERVKRGTAIAYARTWAEEHSRVENYDQYADIGNPLAHYLTTAEEILDQTEDPEAFVTALGTCGTFLGAGHKLKEVDEGIKLVALIPEEGHHQLGLRSEEELGASEFIDEARNLADEIHIISDKEAYEGMIELWKRDIPAGISSGTNYAGASRISEELDSDSVITLVPDAQESYEGFLKEYLPQILDKDFEQFEEMYESLNQKSERERNEHIQTLSEENR</sequence>
<gene>
    <name evidence="3" type="ORF">AKJ51_02230</name>
</gene>
<comment type="caution">
    <text evidence="3">The sequence shown here is derived from an EMBL/GenBank/DDBJ whole genome shotgun (WGS) entry which is preliminary data.</text>
</comment>
<organism evidence="3 4">
    <name type="scientific">candidate division MSBL1 archaeon SCGC-AAA382A20</name>
    <dbReference type="NCBI Taxonomy" id="1698280"/>
    <lineage>
        <taxon>Archaea</taxon>
        <taxon>Methanobacteriati</taxon>
        <taxon>Methanobacteriota</taxon>
        <taxon>candidate division MSBL1</taxon>
    </lineage>
</organism>
<proteinExistence type="predicted"/>
<evidence type="ECO:0000256" key="1">
    <source>
        <dbReference type="SAM" id="MobiDB-lite"/>
    </source>
</evidence>
<evidence type="ECO:0000259" key="2">
    <source>
        <dbReference type="Pfam" id="PF00291"/>
    </source>
</evidence>
<dbReference type="InterPro" id="IPR001926">
    <property type="entry name" value="TrpB-like_PALP"/>
</dbReference>
<dbReference type="Gene3D" id="3.40.50.1100">
    <property type="match status" value="2"/>
</dbReference>
<reference evidence="3 4" key="1">
    <citation type="journal article" date="2016" name="Sci. Rep.">
        <title>Metabolic traits of an uncultured archaeal lineage -MSBL1- from brine pools of the Red Sea.</title>
        <authorList>
            <person name="Mwirichia R."/>
            <person name="Alam I."/>
            <person name="Rashid M."/>
            <person name="Vinu M."/>
            <person name="Ba-Alawi W."/>
            <person name="Anthony Kamau A."/>
            <person name="Kamanda Ngugi D."/>
            <person name="Goker M."/>
            <person name="Klenk H.P."/>
            <person name="Bajic V."/>
            <person name="Stingl U."/>
        </authorList>
    </citation>
    <scope>NUCLEOTIDE SEQUENCE [LARGE SCALE GENOMIC DNA]</scope>
    <source>
        <strain evidence="3">SCGC-AAA382A20</strain>
    </source>
</reference>
<feature type="region of interest" description="Disordered" evidence="1">
    <location>
        <begin position="341"/>
        <end position="361"/>
    </location>
</feature>
<feature type="domain" description="Tryptophan synthase beta chain-like PALP" evidence="2">
    <location>
        <begin position="28"/>
        <end position="310"/>
    </location>
</feature>